<protein>
    <submittedName>
        <fullName evidence="8">Major facilitator superfamily multidrug transporter</fullName>
    </submittedName>
</protein>
<feature type="transmembrane region" description="Helical" evidence="6">
    <location>
        <begin position="54"/>
        <end position="73"/>
    </location>
</feature>
<dbReference type="PROSITE" id="PS50850">
    <property type="entry name" value="MFS"/>
    <property type="match status" value="1"/>
</dbReference>
<dbReference type="Gene3D" id="1.20.1250.20">
    <property type="entry name" value="MFS general substrate transporter like domains"/>
    <property type="match status" value="1"/>
</dbReference>
<dbReference type="GO" id="GO:0005886">
    <property type="term" value="C:plasma membrane"/>
    <property type="evidence" value="ECO:0007669"/>
    <property type="project" value="UniProtKB-SubCell"/>
</dbReference>
<evidence type="ECO:0000256" key="3">
    <source>
        <dbReference type="ARBA" id="ARBA00022692"/>
    </source>
</evidence>
<name>Q12XP6_METBU</name>
<feature type="transmembrane region" description="Helical" evidence="6">
    <location>
        <begin position="252"/>
        <end position="273"/>
    </location>
</feature>
<dbReference type="HOGENOM" id="CLU_061499_0_0_2"/>
<feature type="transmembrane region" description="Helical" evidence="6">
    <location>
        <begin position="141"/>
        <end position="161"/>
    </location>
</feature>
<dbReference type="Pfam" id="PF07690">
    <property type="entry name" value="MFS_1"/>
    <property type="match status" value="2"/>
</dbReference>
<feature type="domain" description="Major facilitator superfamily (MFS) profile" evidence="7">
    <location>
        <begin position="8"/>
        <end position="379"/>
    </location>
</feature>
<dbReference type="EMBL" id="CP000300">
    <property type="protein sequence ID" value="ABE51780.1"/>
    <property type="molecule type" value="Genomic_DNA"/>
</dbReference>
<feature type="transmembrane region" description="Helical" evidence="6">
    <location>
        <begin position="167"/>
        <end position="184"/>
    </location>
</feature>
<feature type="transmembrane region" description="Helical" evidence="6">
    <location>
        <begin position="111"/>
        <end position="129"/>
    </location>
</feature>
<dbReference type="PANTHER" id="PTHR43124:SF9">
    <property type="entry name" value="SUGAR TRANSPORT FAMILY PROTEIN"/>
    <property type="match status" value="1"/>
</dbReference>
<comment type="subcellular location">
    <subcellularLocation>
        <location evidence="1">Cell membrane</location>
        <topology evidence="1">Multi-pass membrane protein</topology>
    </subcellularLocation>
</comment>
<feature type="transmembrane region" description="Helical" evidence="6">
    <location>
        <begin position="280"/>
        <end position="296"/>
    </location>
</feature>
<evidence type="ECO:0000256" key="5">
    <source>
        <dbReference type="ARBA" id="ARBA00023136"/>
    </source>
</evidence>
<organism evidence="8 9">
    <name type="scientific">Methanococcoides burtonii (strain DSM 6242 / NBRC 107633 / OCM 468 / ACE-M)</name>
    <dbReference type="NCBI Taxonomy" id="259564"/>
    <lineage>
        <taxon>Archaea</taxon>
        <taxon>Methanobacteriati</taxon>
        <taxon>Methanobacteriota</taxon>
        <taxon>Stenosarchaea group</taxon>
        <taxon>Methanomicrobia</taxon>
        <taxon>Methanosarcinales</taxon>
        <taxon>Methanosarcinaceae</taxon>
        <taxon>Methanococcoides</taxon>
    </lineage>
</organism>
<dbReference type="AlphaFoldDB" id="Q12XP6"/>
<evidence type="ECO:0000313" key="8">
    <source>
        <dbReference type="EMBL" id="ABE51780.1"/>
    </source>
</evidence>
<evidence type="ECO:0000259" key="7">
    <source>
        <dbReference type="PROSITE" id="PS50850"/>
    </source>
</evidence>
<feature type="transmembrane region" description="Helical" evidence="6">
    <location>
        <begin position="220"/>
        <end position="240"/>
    </location>
</feature>
<dbReference type="InterPro" id="IPR011701">
    <property type="entry name" value="MFS"/>
</dbReference>
<dbReference type="GO" id="GO:0022857">
    <property type="term" value="F:transmembrane transporter activity"/>
    <property type="evidence" value="ECO:0007669"/>
    <property type="project" value="InterPro"/>
</dbReference>
<feature type="transmembrane region" description="Helical" evidence="6">
    <location>
        <begin position="334"/>
        <end position="353"/>
    </location>
</feature>
<evidence type="ECO:0000256" key="6">
    <source>
        <dbReference type="SAM" id="Phobius"/>
    </source>
</evidence>
<feature type="transmembrane region" description="Helical" evidence="6">
    <location>
        <begin position="17"/>
        <end position="34"/>
    </location>
</feature>
<feature type="transmembrane region" description="Helical" evidence="6">
    <location>
        <begin position="359"/>
        <end position="376"/>
    </location>
</feature>
<dbReference type="Proteomes" id="UP000001979">
    <property type="component" value="Chromosome"/>
</dbReference>
<keyword evidence="9" id="KW-1185">Reference proteome</keyword>
<dbReference type="InterPro" id="IPR036259">
    <property type="entry name" value="MFS_trans_sf"/>
</dbReference>
<dbReference type="KEGG" id="mbu:Mbur_0826"/>
<proteinExistence type="predicted"/>
<evidence type="ECO:0000256" key="1">
    <source>
        <dbReference type="ARBA" id="ARBA00004651"/>
    </source>
</evidence>
<dbReference type="InterPro" id="IPR050189">
    <property type="entry name" value="MFS_Efflux_Transporters"/>
</dbReference>
<reference evidence="9" key="1">
    <citation type="journal article" date="2009" name="ISME J.">
        <title>The genome sequence of the psychrophilic archaeon, Methanococcoides burtonii: the role of genome evolution in cold adaptation.</title>
        <authorList>
            <person name="Allen M.A."/>
            <person name="Lauro F.M."/>
            <person name="Williams T.J."/>
            <person name="Burg D."/>
            <person name="Siddiqui K.S."/>
            <person name="De Francisci D."/>
            <person name="Chong K.W."/>
            <person name="Pilak O."/>
            <person name="Chew H.H."/>
            <person name="De Maere M.Z."/>
            <person name="Ting L."/>
            <person name="Katrib M."/>
            <person name="Ng C."/>
            <person name="Sowers K.R."/>
            <person name="Galperin M.Y."/>
            <person name="Anderson I.J."/>
            <person name="Ivanova N."/>
            <person name="Dalin E."/>
            <person name="Martinez M."/>
            <person name="Lapidus A."/>
            <person name="Hauser L."/>
            <person name="Land M."/>
            <person name="Thomas T."/>
            <person name="Cavicchioli R."/>
        </authorList>
    </citation>
    <scope>NUCLEOTIDE SEQUENCE [LARGE SCALE GENOMIC DNA]</scope>
    <source>
        <strain evidence="9">DSM 6242 / NBRC 107633 / OCM 468 / ACE-M</strain>
    </source>
</reference>
<keyword evidence="2" id="KW-1003">Cell membrane</keyword>
<feature type="transmembrane region" description="Helical" evidence="6">
    <location>
        <begin position="302"/>
        <end position="322"/>
    </location>
</feature>
<sequence length="379" mass="40831">MYLPSIVLFAIMDNDRFLIYSSALVIMGLSNAVIPILPELSATGQIYGINSSSLVYSSFFLGALSTMLPFGILSDRTDNLKLVSLGLLLSFISGLCMIFTDSFIIFVSARFIEGAACGAFFPAAYSRLARYTKRARYMGEFSFLINAGLAAGVAVTGYLVHSNIKNGIILFSILTFLTIIFAIYRSIVSSNTIATITSQKKIIEREHPSSHIFTSKDTRGIWIISFILAGSSGVLISLYPEYGTDTLSKTELGISISLLYVSTMISSLVTSYVNIGYAKLIKIGIMIATIGILVTINSSMAGFFIIGIGSGLMLVGLPIAIASMNIEKGMAMGIYNTCIYAGLALMPLIAGVLANSLEVKTIFFITAILFGLTIFLNRD</sequence>
<dbReference type="STRING" id="259564.Mbur_0826"/>
<evidence type="ECO:0000256" key="4">
    <source>
        <dbReference type="ARBA" id="ARBA00022989"/>
    </source>
</evidence>
<dbReference type="SUPFAM" id="SSF103473">
    <property type="entry name" value="MFS general substrate transporter"/>
    <property type="match status" value="1"/>
</dbReference>
<evidence type="ECO:0000256" key="2">
    <source>
        <dbReference type="ARBA" id="ARBA00022475"/>
    </source>
</evidence>
<dbReference type="PANTHER" id="PTHR43124">
    <property type="entry name" value="PURINE EFFLUX PUMP PBUE"/>
    <property type="match status" value="1"/>
</dbReference>
<evidence type="ECO:0000313" key="9">
    <source>
        <dbReference type="Proteomes" id="UP000001979"/>
    </source>
</evidence>
<dbReference type="InterPro" id="IPR020846">
    <property type="entry name" value="MFS_dom"/>
</dbReference>
<keyword evidence="5 6" id="KW-0472">Membrane</keyword>
<keyword evidence="4 6" id="KW-1133">Transmembrane helix</keyword>
<feature type="transmembrane region" description="Helical" evidence="6">
    <location>
        <begin position="85"/>
        <end position="105"/>
    </location>
</feature>
<keyword evidence="3 6" id="KW-0812">Transmembrane</keyword>
<accession>Q12XP6</accession>
<gene>
    <name evidence="8" type="ordered locus">Mbur_0826</name>
</gene>